<proteinExistence type="predicted"/>
<sequence length="589" mass="69930">MELTIYSKQLDLKYDIKINKSKKVKEIGLRLLKRFGYSTKTQFSIYNDDQSLELENLIEIYSLSKSSSLQIIFTNKFEITLKNKSLGNKEIIIEAWDQFTKVKHQIQREYELQQSYEVCLKTSKQIYCLEFLIVQEDIYESTNIWWEAYEIIKYEFENKQYQIKIDVFDNWDMIIKQIKQEQQINKIIKINQLITKNIDITEKYYQSKFSPETIFLIETPEKVILQIAYKETIKSINVKQTATVKDLITIAKVENNLQINKQFDIYYKGNILQIDQNIQDLNLDWKSHLELIEQKIDNIQVQFRNNKFNQQLVRQVNPEQQLITVLKEIVNKNCNIYCTDFVILIDQKRIDQNQSFSELNIQNNQIIEYECDSIEIDFIIGSDTLKYHAKKTHTLQSLEQEVKSVYQDLIPSNFTILKNSNQSCNKTLEEIGLINWNVSFTFLPLGKLICEIQFENKIENIECFEYNTVDMLEQIIANKYQIDSKDIQSFYGYLLLNKDQLLKNIIVNTKLNIVMQKKQQIEIILKKIDTDEQQIVKINIDDPIKLILERQGLKNIQDISLEGQIIDLNSDCQKLQIKPHSNLFYRLYQ</sequence>
<reference evidence="1" key="1">
    <citation type="submission" date="2021-01" db="EMBL/GenBank/DDBJ databases">
        <authorList>
            <consortium name="Genoscope - CEA"/>
            <person name="William W."/>
        </authorList>
    </citation>
    <scope>NUCLEOTIDE SEQUENCE</scope>
</reference>
<dbReference type="Proteomes" id="UP000688137">
    <property type="component" value="Unassembled WGS sequence"/>
</dbReference>
<organism evidence="1 2">
    <name type="scientific">Paramecium primaurelia</name>
    <dbReference type="NCBI Taxonomy" id="5886"/>
    <lineage>
        <taxon>Eukaryota</taxon>
        <taxon>Sar</taxon>
        <taxon>Alveolata</taxon>
        <taxon>Ciliophora</taxon>
        <taxon>Intramacronucleata</taxon>
        <taxon>Oligohymenophorea</taxon>
        <taxon>Peniculida</taxon>
        <taxon>Parameciidae</taxon>
        <taxon>Paramecium</taxon>
    </lineage>
</organism>
<evidence type="ECO:0000313" key="1">
    <source>
        <dbReference type="EMBL" id="CAD8109955.1"/>
    </source>
</evidence>
<gene>
    <name evidence="1" type="ORF">PPRIM_AZ9-3.1.T1420072</name>
</gene>
<dbReference type="EMBL" id="CAJJDM010000146">
    <property type="protein sequence ID" value="CAD8109955.1"/>
    <property type="molecule type" value="Genomic_DNA"/>
</dbReference>
<evidence type="ECO:0008006" key="3">
    <source>
        <dbReference type="Google" id="ProtNLM"/>
    </source>
</evidence>
<accession>A0A8S1Q4N2</accession>
<comment type="caution">
    <text evidence="1">The sequence shown here is derived from an EMBL/GenBank/DDBJ whole genome shotgun (WGS) entry which is preliminary data.</text>
</comment>
<keyword evidence="2" id="KW-1185">Reference proteome</keyword>
<evidence type="ECO:0000313" key="2">
    <source>
        <dbReference type="Proteomes" id="UP000688137"/>
    </source>
</evidence>
<dbReference type="OMA" id="QIYCLEF"/>
<name>A0A8S1Q4N2_PARPR</name>
<dbReference type="AlphaFoldDB" id="A0A8S1Q4N2"/>
<protein>
    <recommendedName>
        <fullName evidence="3">Ubiquitin-like domain-containing protein</fullName>
    </recommendedName>
</protein>